<dbReference type="KEGG" id="qlo:115954705"/>
<dbReference type="EnsemblPlants" id="QL08p062165:mrna">
    <property type="protein sequence ID" value="QL08p062165:mrna"/>
    <property type="gene ID" value="QL08p062165"/>
</dbReference>
<dbReference type="Gramene" id="QL08p062165:mrna">
    <property type="protein sequence ID" value="QL08p062165:mrna"/>
    <property type="gene ID" value="QL08p062165"/>
</dbReference>
<dbReference type="EMBL" id="LRBV02000008">
    <property type="status" value="NOT_ANNOTATED_CDS"/>
    <property type="molecule type" value="Genomic_DNA"/>
</dbReference>
<dbReference type="Pfam" id="PF00201">
    <property type="entry name" value="UDPGT"/>
    <property type="match status" value="1"/>
</dbReference>
<dbReference type="Gene3D" id="3.40.50.2000">
    <property type="entry name" value="Glycogen Phosphorylase B"/>
    <property type="match status" value="2"/>
</dbReference>
<comment type="similarity">
    <text evidence="1">Belongs to the UDP-glycosyltransferase family.</text>
</comment>
<dbReference type="FunCoup" id="A0A7N2MFF7">
    <property type="interactions" value="200"/>
</dbReference>
<dbReference type="PANTHER" id="PTHR11926">
    <property type="entry name" value="GLUCOSYL/GLUCURONOSYL TRANSFERASES"/>
    <property type="match status" value="1"/>
</dbReference>
<dbReference type="GO" id="GO:0080044">
    <property type="term" value="F:quercetin 7-O-glucosyltransferase activity"/>
    <property type="evidence" value="ECO:0007669"/>
    <property type="project" value="TreeGrafter"/>
</dbReference>
<feature type="coiled-coil region" evidence="3">
    <location>
        <begin position="409"/>
        <end position="436"/>
    </location>
</feature>
<dbReference type="RefSeq" id="XP_030928493.1">
    <property type="nucleotide sequence ID" value="XM_031072633.1"/>
</dbReference>
<evidence type="ECO:0000256" key="2">
    <source>
        <dbReference type="ARBA" id="ARBA00022679"/>
    </source>
</evidence>
<sequence>MEITREIHMQQKTARRLILFPLPLQGHITPMLQLASILYTKGFSITIIHTQFNPPNPSNYPHFTFHSIPDGLLESEANTSDVIRLLTLMNVNCITPFRDCLAKLLADVSKDPVACLITDAMWHFTQSVAEILKIPRIVLRTSSVCSFLAFVALPHLLEKNLSIQEEPVQELPPLKVKDLPMITTRNSEDLYQLLSLAVKETRASSGFIWNSFEDLEPLALTTCTQKLTIPTFPIGPFHKYFPASSSSLLTQDQSSISWLNTQAPKSVIYVSFGSIAALNEAQFLEIAWGLANSNQPFLWVVRPGLVRGSEWLEPLPNGFLENLNGRGHIVKWAPQEKVLAHHATGGFWTHNGWNSTLESICEGVPMICQPFFGDQMVNARYVSHVWKVGVHLENKIERMEIARAIRRLMVEADGKEKEMRERIEHLKEKVDDCLSQGGSSYQSLENLTSYLLSF</sequence>
<evidence type="ECO:0000313" key="4">
    <source>
        <dbReference type="EnsemblPlants" id="QL08p062165:mrna"/>
    </source>
</evidence>
<dbReference type="GO" id="GO:0009863">
    <property type="term" value="P:salicylic acid mediated signaling pathway"/>
    <property type="evidence" value="ECO:0007669"/>
    <property type="project" value="TreeGrafter"/>
</dbReference>
<dbReference type="CDD" id="cd03784">
    <property type="entry name" value="GT1_Gtf-like"/>
    <property type="match status" value="1"/>
</dbReference>
<dbReference type="InterPro" id="IPR002213">
    <property type="entry name" value="UDP_glucos_trans"/>
</dbReference>
<dbReference type="SUPFAM" id="SSF53756">
    <property type="entry name" value="UDP-Glycosyltransferase/glycogen phosphorylase"/>
    <property type="match status" value="1"/>
</dbReference>
<dbReference type="GO" id="GO:0080043">
    <property type="term" value="F:quercetin 3-O-glucosyltransferase activity"/>
    <property type="evidence" value="ECO:0007669"/>
    <property type="project" value="TreeGrafter"/>
</dbReference>
<dbReference type="Proteomes" id="UP000594261">
    <property type="component" value="Chromosome 8"/>
</dbReference>
<dbReference type="FunFam" id="3.40.50.2000:FF:000060">
    <property type="entry name" value="Glycosyltransferase"/>
    <property type="match status" value="1"/>
</dbReference>
<keyword evidence="5" id="KW-1185">Reference proteome</keyword>
<evidence type="ECO:0000256" key="3">
    <source>
        <dbReference type="SAM" id="Coils"/>
    </source>
</evidence>
<protein>
    <submittedName>
        <fullName evidence="4">Uncharacterized protein</fullName>
    </submittedName>
</protein>
<keyword evidence="3" id="KW-0175">Coiled coil</keyword>
<dbReference type="GeneID" id="115954705"/>
<evidence type="ECO:0000313" key="5">
    <source>
        <dbReference type="Proteomes" id="UP000594261"/>
    </source>
</evidence>
<reference evidence="4 5" key="1">
    <citation type="journal article" date="2016" name="G3 (Bethesda)">
        <title>First Draft Assembly and Annotation of the Genome of a California Endemic Oak Quercus lobata Nee (Fagaceae).</title>
        <authorList>
            <person name="Sork V.L."/>
            <person name="Fitz-Gibbon S.T."/>
            <person name="Puiu D."/>
            <person name="Crepeau M."/>
            <person name="Gugger P.F."/>
            <person name="Sherman R."/>
            <person name="Stevens K."/>
            <person name="Langley C.H."/>
            <person name="Pellegrini M."/>
            <person name="Salzberg S.L."/>
        </authorList>
    </citation>
    <scope>NUCLEOTIDE SEQUENCE [LARGE SCALE GENOMIC DNA]</scope>
    <source>
        <strain evidence="4 5">cv. SW786</strain>
    </source>
</reference>
<dbReference type="OrthoDB" id="5835829at2759"/>
<dbReference type="FunFam" id="3.40.50.2000:FF:000120">
    <property type="entry name" value="UDP-glycosyltransferase 76C1"/>
    <property type="match status" value="1"/>
</dbReference>
<organism evidence="4 5">
    <name type="scientific">Quercus lobata</name>
    <name type="common">Valley oak</name>
    <dbReference type="NCBI Taxonomy" id="97700"/>
    <lineage>
        <taxon>Eukaryota</taxon>
        <taxon>Viridiplantae</taxon>
        <taxon>Streptophyta</taxon>
        <taxon>Embryophyta</taxon>
        <taxon>Tracheophyta</taxon>
        <taxon>Spermatophyta</taxon>
        <taxon>Magnoliopsida</taxon>
        <taxon>eudicotyledons</taxon>
        <taxon>Gunneridae</taxon>
        <taxon>Pentapetalae</taxon>
        <taxon>rosids</taxon>
        <taxon>fabids</taxon>
        <taxon>Fagales</taxon>
        <taxon>Fagaceae</taxon>
        <taxon>Quercus</taxon>
    </lineage>
</organism>
<dbReference type="PANTHER" id="PTHR11926:SF1464">
    <property type="entry name" value="UDP-GLYCOSYLTRANSFERASE 76B1-LIKE"/>
    <property type="match status" value="1"/>
</dbReference>
<dbReference type="OMA" id="PWFQTED"/>
<dbReference type="AlphaFoldDB" id="A0A7N2MFF7"/>
<keyword evidence="2" id="KW-0808">Transferase</keyword>
<evidence type="ECO:0000256" key="1">
    <source>
        <dbReference type="ARBA" id="ARBA00009995"/>
    </source>
</evidence>
<dbReference type="InParanoid" id="A0A7N2MFF7"/>
<name>A0A7N2MFF7_QUELO</name>
<reference evidence="4" key="2">
    <citation type="submission" date="2021-01" db="UniProtKB">
        <authorList>
            <consortium name="EnsemblPlants"/>
        </authorList>
    </citation>
    <scope>IDENTIFICATION</scope>
</reference>
<gene>
    <name evidence="4" type="primary">LOC115954705</name>
</gene>
<accession>A0A7N2MFF7</accession>
<proteinExistence type="inferred from homology"/>